<dbReference type="STRING" id="169679.CSACC_17820"/>
<dbReference type="PANTHER" id="PTHR42718">
    <property type="entry name" value="MAJOR FACILITATOR SUPERFAMILY MULTIDRUG TRANSPORTER MFSC"/>
    <property type="match status" value="1"/>
</dbReference>
<comment type="subcellular location">
    <subcellularLocation>
        <location evidence="1">Cell membrane</location>
        <topology evidence="1">Multi-pass membrane protein</topology>
    </subcellularLocation>
</comment>
<evidence type="ECO:0000256" key="1">
    <source>
        <dbReference type="ARBA" id="ARBA00004651"/>
    </source>
</evidence>
<dbReference type="InterPro" id="IPR004638">
    <property type="entry name" value="EmrB-like"/>
</dbReference>
<dbReference type="GO" id="GO:0005886">
    <property type="term" value="C:plasma membrane"/>
    <property type="evidence" value="ECO:0007669"/>
    <property type="project" value="UniProtKB-SubCell"/>
</dbReference>
<dbReference type="RefSeq" id="WP_077864589.1">
    <property type="nucleotide sequence ID" value="NZ_LZYZ01000002.1"/>
</dbReference>
<evidence type="ECO:0000313" key="11">
    <source>
        <dbReference type="Proteomes" id="UP000191154"/>
    </source>
</evidence>
<keyword evidence="5 8" id="KW-0812">Transmembrane</keyword>
<organism evidence="10 11">
    <name type="scientific">Clostridium saccharobutylicum</name>
    <dbReference type="NCBI Taxonomy" id="169679"/>
    <lineage>
        <taxon>Bacteria</taxon>
        <taxon>Bacillati</taxon>
        <taxon>Bacillota</taxon>
        <taxon>Clostridia</taxon>
        <taxon>Eubacteriales</taxon>
        <taxon>Clostridiaceae</taxon>
        <taxon>Clostridium</taxon>
    </lineage>
</organism>
<dbReference type="SUPFAM" id="SSF103473">
    <property type="entry name" value="MFS general substrate transporter"/>
    <property type="match status" value="1"/>
</dbReference>
<dbReference type="Gene3D" id="1.20.1720.10">
    <property type="entry name" value="Multidrug resistance protein D"/>
    <property type="match status" value="1"/>
</dbReference>
<feature type="transmembrane region" description="Helical" evidence="8">
    <location>
        <begin position="304"/>
        <end position="325"/>
    </location>
</feature>
<evidence type="ECO:0000256" key="7">
    <source>
        <dbReference type="ARBA" id="ARBA00023136"/>
    </source>
</evidence>
<keyword evidence="6 8" id="KW-1133">Transmembrane helix</keyword>
<evidence type="ECO:0000256" key="8">
    <source>
        <dbReference type="SAM" id="Phobius"/>
    </source>
</evidence>
<evidence type="ECO:0000256" key="2">
    <source>
        <dbReference type="ARBA" id="ARBA00008537"/>
    </source>
</evidence>
<dbReference type="EMBL" id="LZYZ01000002">
    <property type="protein sequence ID" value="OOM14320.1"/>
    <property type="molecule type" value="Genomic_DNA"/>
</dbReference>
<evidence type="ECO:0000256" key="3">
    <source>
        <dbReference type="ARBA" id="ARBA00022448"/>
    </source>
</evidence>
<evidence type="ECO:0000256" key="6">
    <source>
        <dbReference type="ARBA" id="ARBA00022989"/>
    </source>
</evidence>
<reference evidence="10 11" key="1">
    <citation type="submission" date="2016-05" db="EMBL/GenBank/DDBJ databases">
        <title>Microbial solvent formation.</title>
        <authorList>
            <person name="Poehlein A."/>
            <person name="Montoya Solano J.D."/>
            <person name="Flitsch S."/>
            <person name="Krabben P."/>
            <person name="Duerre P."/>
            <person name="Daniel R."/>
        </authorList>
    </citation>
    <scope>NUCLEOTIDE SEQUENCE [LARGE SCALE GENOMIC DNA]</scope>
    <source>
        <strain evidence="10 11">L1-8</strain>
    </source>
</reference>
<dbReference type="InterPro" id="IPR020846">
    <property type="entry name" value="MFS_dom"/>
</dbReference>
<dbReference type="PROSITE" id="PS50850">
    <property type="entry name" value="MFS"/>
    <property type="match status" value="1"/>
</dbReference>
<sequence length="487" mass="53905">MKITQEENVPFWSVMFAIFLGVFLGTFNMSAVNIALPMFMKSFNTNLDSVKWILTGFMLATGTACPLAGYLGEKFSYKKLYLFALSGFTIASALCVFSLNIAMLVTFRVIQGIFSGLIIPSTMTIIYQVISRKRHAFAISLWSMASMLAPALGPTLSGWLLQYYSWKSIFVVNVPIGLIGIVLVIRFIPQYNLSKVKSFDFIGFAAVIILSLSTLVAFSEGSVWGWSSFKTISLIIISIASLGVFIKRELKVNSPALNIRVFKFRKYSISIVAVSIVTIALYAGTLLTPLFLQNSQHLSTLETGLILLPPSLAMALVMPIVGTLYNRIDPRILIMTGICFIALGSYKMSNLTLTTSHSYIIFWMTIRYIGISLSTMPITNSGMVIIPKELSGHASSINNWLRQVSSSLAIGIFSSLLVTRTEYHASLFDNSNISYNLIQQKSYTMGINDIYLLSTIIVLIGLPLSFMLKKHVSFKETQSDDITSMAN</sequence>
<dbReference type="CDD" id="cd17503">
    <property type="entry name" value="MFS_LmrB_MDR_like"/>
    <property type="match status" value="1"/>
</dbReference>
<feature type="transmembrane region" description="Helical" evidence="8">
    <location>
        <begin position="267"/>
        <end position="292"/>
    </location>
</feature>
<dbReference type="PANTHER" id="PTHR42718:SF9">
    <property type="entry name" value="MAJOR FACILITATOR SUPERFAMILY MULTIDRUG TRANSPORTER MFSC"/>
    <property type="match status" value="1"/>
</dbReference>
<evidence type="ECO:0000256" key="5">
    <source>
        <dbReference type="ARBA" id="ARBA00022692"/>
    </source>
</evidence>
<dbReference type="GO" id="GO:0022857">
    <property type="term" value="F:transmembrane transporter activity"/>
    <property type="evidence" value="ECO:0007669"/>
    <property type="project" value="InterPro"/>
</dbReference>
<evidence type="ECO:0000259" key="9">
    <source>
        <dbReference type="PROSITE" id="PS50850"/>
    </source>
</evidence>
<dbReference type="Gene3D" id="1.20.1250.20">
    <property type="entry name" value="MFS general substrate transporter like domains"/>
    <property type="match status" value="1"/>
</dbReference>
<dbReference type="Pfam" id="PF07690">
    <property type="entry name" value="MFS_1"/>
    <property type="match status" value="1"/>
</dbReference>
<evidence type="ECO:0000256" key="4">
    <source>
        <dbReference type="ARBA" id="ARBA00022475"/>
    </source>
</evidence>
<comment type="similarity">
    <text evidence="2">Belongs to the major facilitator superfamily. EmrB family.</text>
</comment>
<keyword evidence="3" id="KW-0813">Transport</keyword>
<feature type="transmembrane region" description="Helical" evidence="8">
    <location>
        <begin position="52"/>
        <end position="71"/>
    </location>
</feature>
<feature type="transmembrane region" description="Helical" evidence="8">
    <location>
        <begin position="12"/>
        <end position="40"/>
    </location>
</feature>
<dbReference type="NCBIfam" id="TIGR00711">
    <property type="entry name" value="efflux_EmrB"/>
    <property type="match status" value="1"/>
</dbReference>
<feature type="transmembrane region" description="Helical" evidence="8">
    <location>
        <begin position="360"/>
        <end position="379"/>
    </location>
</feature>
<dbReference type="InterPro" id="IPR011701">
    <property type="entry name" value="MFS"/>
</dbReference>
<proteinExistence type="inferred from homology"/>
<feature type="transmembrane region" description="Helical" evidence="8">
    <location>
        <begin position="109"/>
        <end position="130"/>
    </location>
</feature>
<feature type="transmembrane region" description="Helical" evidence="8">
    <location>
        <begin position="201"/>
        <end position="218"/>
    </location>
</feature>
<gene>
    <name evidence="10" type="primary">emrB_2</name>
    <name evidence="10" type="ORF">CLOSAC_11930</name>
</gene>
<dbReference type="Proteomes" id="UP000191154">
    <property type="component" value="Unassembled WGS sequence"/>
</dbReference>
<name>A0A1S8ND12_CLOSA</name>
<protein>
    <submittedName>
        <fullName evidence="10">Multidrug export protein EmrB</fullName>
    </submittedName>
</protein>
<evidence type="ECO:0000313" key="10">
    <source>
        <dbReference type="EMBL" id="OOM14320.1"/>
    </source>
</evidence>
<comment type="caution">
    <text evidence="10">The sequence shown here is derived from an EMBL/GenBank/DDBJ whole genome shotgun (WGS) entry which is preliminary data.</text>
</comment>
<feature type="transmembrane region" description="Helical" evidence="8">
    <location>
        <begin position="168"/>
        <end position="189"/>
    </location>
</feature>
<feature type="transmembrane region" description="Helical" evidence="8">
    <location>
        <begin position="450"/>
        <end position="468"/>
    </location>
</feature>
<feature type="transmembrane region" description="Helical" evidence="8">
    <location>
        <begin position="137"/>
        <end position="156"/>
    </location>
</feature>
<accession>A0A1S8ND12</accession>
<feature type="domain" description="Major facilitator superfamily (MFS) profile" evidence="9">
    <location>
        <begin position="14"/>
        <end position="473"/>
    </location>
</feature>
<feature type="transmembrane region" description="Helical" evidence="8">
    <location>
        <begin position="224"/>
        <end position="246"/>
    </location>
</feature>
<dbReference type="AlphaFoldDB" id="A0A1S8ND12"/>
<keyword evidence="4" id="KW-1003">Cell membrane</keyword>
<feature type="transmembrane region" description="Helical" evidence="8">
    <location>
        <begin position="332"/>
        <end position="348"/>
    </location>
</feature>
<feature type="transmembrane region" description="Helical" evidence="8">
    <location>
        <begin position="80"/>
        <end position="103"/>
    </location>
</feature>
<dbReference type="InterPro" id="IPR036259">
    <property type="entry name" value="MFS_trans_sf"/>
</dbReference>
<keyword evidence="7 8" id="KW-0472">Membrane</keyword>